<dbReference type="InterPro" id="IPR023606">
    <property type="entry name" value="CoA-Trfase_III_dom_1_sf"/>
</dbReference>
<comment type="caution">
    <text evidence="2">The sequence shown here is derived from an EMBL/GenBank/DDBJ whole genome shotgun (WGS) entry which is preliminary data.</text>
</comment>
<protein>
    <submittedName>
        <fullName evidence="2">CoA transferase</fullName>
    </submittedName>
</protein>
<proteinExistence type="predicted"/>
<keyword evidence="3" id="KW-1185">Reference proteome</keyword>
<keyword evidence="2" id="KW-0808">Transferase</keyword>
<dbReference type="InterPro" id="IPR044855">
    <property type="entry name" value="CoA-Trfase_III_dom3_sf"/>
</dbReference>
<sequence length="364" mass="38379">MSGPLSGVRVVEFASIGPGPFCTMLLSDMGADIIRIDRPSGVGGTGPNPVLQRGRPSITLDLKAEADVALAKRMAAAADVVIEGNRPGVMERLGLGPDDLMAANPRLIYARMTGYGQDGPMAKTAGHDINYLAQAGALDAIAKPGEEPRAPLNLLGDFGGGALYLAFGIAAALHERNTSGKGQVVDAAIVEGTASLMGMVAGAYQSGSLKRGYENNVLSGAAPFYRTYECADGRHIAIGSLEPQFYARFIEAMDMQHYADREQRDPAHWPAMSAELEDKFRTRPLADWLALLEPLDACINAVLTLEEATGDAHNASRGVYVEADGFFQPAPAPRFSRTPGALQGKAAAPGEGGQEALIRWGIDS</sequence>
<name>A0A399RAR9_9PROT</name>
<organism evidence="2 3">
    <name type="scientific">Henriciella mobilis</name>
    <dbReference type="NCBI Taxonomy" id="2305467"/>
    <lineage>
        <taxon>Bacteria</taxon>
        <taxon>Pseudomonadati</taxon>
        <taxon>Pseudomonadota</taxon>
        <taxon>Alphaproteobacteria</taxon>
        <taxon>Hyphomonadales</taxon>
        <taxon>Hyphomonadaceae</taxon>
        <taxon>Henriciella</taxon>
    </lineage>
</organism>
<dbReference type="Proteomes" id="UP000266385">
    <property type="component" value="Unassembled WGS sequence"/>
</dbReference>
<evidence type="ECO:0000313" key="3">
    <source>
        <dbReference type="Proteomes" id="UP000266385"/>
    </source>
</evidence>
<dbReference type="PANTHER" id="PTHR48228:SF5">
    <property type="entry name" value="ALPHA-METHYLACYL-COA RACEMASE"/>
    <property type="match status" value="1"/>
</dbReference>
<dbReference type="InterPro" id="IPR050509">
    <property type="entry name" value="CoA-transferase_III"/>
</dbReference>
<gene>
    <name evidence="2" type="ORF">D1223_14335</name>
</gene>
<dbReference type="GO" id="GO:0016740">
    <property type="term" value="F:transferase activity"/>
    <property type="evidence" value="ECO:0007669"/>
    <property type="project" value="UniProtKB-KW"/>
</dbReference>
<evidence type="ECO:0000256" key="1">
    <source>
        <dbReference type="SAM" id="MobiDB-lite"/>
    </source>
</evidence>
<reference evidence="2 3" key="1">
    <citation type="submission" date="2018-08" db="EMBL/GenBank/DDBJ databases">
        <title>Henriciella mobilis sp. nov., isolated from seawater.</title>
        <authorList>
            <person name="Cheng H."/>
            <person name="Wu Y.-H."/>
            <person name="Xu X.-W."/>
            <person name="Guo L.-L."/>
        </authorList>
    </citation>
    <scope>NUCLEOTIDE SEQUENCE [LARGE SCALE GENOMIC DNA]</scope>
    <source>
        <strain evidence="2 3">JN25</strain>
    </source>
</reference>
<dbReference type="SUPFAM" id="SSF89796">
    <property type="entry name" value="CoA-transferase family III (CaiB/BaiF)"/>
    <property type="match status" value="1"/>
</dbReference>
<accession>A0A399RAR9</accession>
<dbReference type="AlphaFoldDB" id="A0A399RAR9"/>
<dbReference type="PANTHER" id="PTHR48228">
    <property type="entry name" value="SUCCINYL-COA--D-CITRAMALATE COA-TRANSFERASE"/>
    <property type="match status" value="1"/>
</dbReference>
<dbReference type="OrthoDB" id="9806585at2"/>
<dbReference type="Pfam" id="PF02515">
    <property type="entry name" value="CoA_transf_3"/>
    <property type="match status" value="1"/>
</dbReference>
<evidence type="ECO:0000313" key="2">
    <source>
        <dbReference type="EMBL" id="RIJ28550.1"/>
    </source>
</evidence>
<dbReference type="Gene3D" id="3.40.50.10540">
    <property type="entry name" value="Crotonobetainyl-coa:carnitine coa-transferase, domain 1"/>
    <property type="match status" value="1"/>
</dbReference>
<dbReference type="RefSeq" id="WP_119377085.1">
    <property type="nucleotide sequence ID" value="NZ_QWFX01000013.1"/>
</dbReference>
<dbReference type="InterPro" id="IPR003673">
    <property type="entry name" value="CoA-Trfase_fam_III"/>
</dbReference>
<feature type="region of interest" description="Disordered" evidence="1">
    <location>
        <begin position="332"/>
        <end position="353"/>
    </location>
</feature>
<dbReference type="Gene3D" id="3.30.1540.10">
    <property type="entry name" value="formyl-coa transferase, domain 3"/>
    <property type="match status" value="1"/>
</dbReference>
<dbReference type="EMBL" id="QWFX01000013">
    <property type="protein sequence ID" value="RIJ28550.1"/>
    <property type="molecule type" value="Genomic_DNA"/>
</dbReference>